<evidence type="ECO:0000313" key="6">
    <source>
        <dbReference type="EMBL" id="KWZ81283.1"/>
    </source>
</evidence>
<dbReference type="Proteomes" id="UP000070092">
    <property type="component" value="Unassembled WGS sequence"/>
</dbReference>
<evidence type="ECO:0000256" key="4">
    <source>
        <dbReference type="PIRSR" id="PIRSR006806-1"/>
    </source>
</evidence>
<feature type="binding site" evidence="4">
    <location>
        <begin position="174"/>
        <end position="182"/>
    </location>
    <ligand>
        <name>ATP</name>
        <dbReference type="ChEBI" id="CHEBI:30616"/>
    </ligand>
</feature>
<dbReference type="InterPro" id="IPR002698">
    <property type="entry name" value="FTHF_cligase"/>
</dbReference>
<comment type="cofactor">
    <cofactor evidence="5">
        <name>Mg(2+)</name>
        <dbReference type="ChEBI" id="CHEBI:18420"/>
    </cofactor>
</comment>
<evidence type="ECO:0000256" key="2">
    <source>
        <dbReference type="ARBA" id="ARBA00022741"/>
    </source>
</evidence>
<dbReference type="Pfam" id="PF01812">
    <property type="entry name" value="5-FTHF_cyc-lig"/>
    <property type="match status" value="1"/>
</dbReference>
<dbReference type="PANTHER" id="PTHR23407:SF1">
    <property type="entry name" value="5-FORMYLTETRAHYDROFOLATE CYCLO-LIGASE"/>
    <property type="match status" value="1"/>
</dbReference>
<keyword evidence="5" id="KW-0479">Metal-binding</keyword>
<evidence type="ECO:0000256" key="5">
    <source>
        <dbReference type="RuleBase" id="RU361279"/>
    </source>
</evidence>
<protein>
    <recommendedName>
        <fullName evidence="5">5-formyltetrahydrofolate cyclo-ligase</fullName>
        <ecNumber evidence="5">6.3.3.2</ecNumber>
    </recommendedName>
</protein>
<evidence type="ECO:0000313" key="7">
    <source>
        <dbReference type="Proteomes" id="UP000070092"/>
    </source>
</evidence>
<dbReference type="PIRSF" id="PIRSF006806">
    <property type="entry name" value="FTHF_cligase"/>
    <property type="match status" value="1"/>
</dbReference>
<dbReference type="InterPro" id="IPR037171">
    <property type="entry name" value="NagB/RpiA_transferase-like"/>
</dbReference>
<keyword evidence="6" id="KW-0436">Ligase</keyword>
<dbReference type="PANTHER" id="PTHR23407">
    <property type="entry name" value="ATPASE INHIBITOR/5-FORMYLTETRAHYDROFOLATE CYCLO-LIGASE"/>
    <property type="match status" value="1"/>
</dbReference>
<sequence length="230" mass="24782">MNLCQRRQTTDADMSDDLRKRQLRRDAIARRKTGTRQERDAAAAALAEHIVPLLDLVGVQAGTSGVMSAPHGRGHQPPTVAAYVSMGSEIPMRPLLSLLLDRGLRVLVPRLGSGLDVGWALLPDMASLHGVTCEGTGMAQRPDEPDTQTLGPAALGDADLIIVPALAVDAHGVRLGRGGGWYDRALTYRRGGVPVVAVCWPWECMADDLPRQSHDIPVDWVVTPQGARRL</sequence>
<proteinExistence type="inferred from homology"/>
<dbReference type="SUPFAM" id="SSF100950">
    <property type="entry name" value="NagB/RpiA/CoA transferase-like"/>
    <property type="match status" value="1"/>
</dbReference>
<comment type="caution">
    <text evidence="6">The sequence shown here is derived from an EMBL/GenBank/DDBJ whole genome shotgun (WGS) entry which is preliminary data.</text>
</comment>
<dbReference type="GO" id="GO:0005524">
    <property type="term" value="F:ATP binding"/>
    <property type="evidence" value="ECO:0007669"/>
    <property type="project" value="UniProtKB-KW"/>
</dbReference>
<comment type="similarity">
    <text evidence="1 5">Belongs to the 5-formyltetrahydrofolate cyclo-ligase family.</text>
</comment>
<keyword evidence="2 4" id="KW-0547">Nucleotide-binding</keyword>
<dbReference type="NCBIfam" id="TIGR02727">
    <property type="entry name" value="MTHFS_bact"/>
    <property type="match status" value="1"/>
</dbReference>
<dbReference type="GO" id="GO:0035999">
    <property type="term" value="P:tetrahydrofolate interconversion"/>
    <property type="evidence" value="ECO:0007669"/>
    <property type="project" value="TreeGrafter"/>
</dbReference>
<dbReference type="GO" id="GO:0030272">
    <property type="term" value="F:5-formyltetrahydrofolate cyclo-ligase activity"/>
    <property type="evidence" value="ECO:0007669"/>
    <property type="project" value="UniProtKB-EC"/>
</dbReference>
<dbReference type="InterPro" id="IPR024185">
    <property type="entry name" value="FTHF_cligase-like_sf"/>
</dbReference>
<organism evidence="6 7">
    <name type="scientific">Bifidobacterium bifidum</name>
    <dbReference type="NCBI Taxonomy" id="1681"/>
    <lineage>
        <taxon>Bacteria</taxon>
        <taxon>Bacillati</taxon>
        <taxon>Actinomycetota</taxon>
        <taxon>Actinomycetes</taxon>
        <taxon>Bifidobacteriales</taxon>
        <taxon>Bifidobacteriaceae</taxon>
        <taxon>Bifidobacterium</taxon>
    </lineage>
</organism>
<feature type="binding site" evidence="4">
    <location>
        <position position="89"/>
    </location>
    <ligand>
        <name>substrate</name>
    </ligand>
</feature>
<reference evidence="6 7" key="1">
    <citation type="submission" date="2016-01" db="EMBL/GenBank/DDBJ databases">
        <authorList>
            <person name="Oliw E.H."/>
        </authorList>
    </citation>
    <scope>NUCLEOTIDE SEQUENCE [LARGE SCALE GENOMIC DNA]</scope>
    <source>
        <strain evidence="6 7">MJR8628B</strain>
    </source>
</reference>
<gene>
    <name evidence="6" type="ORF">HMPREF3196_01208</name>
</gene>
<name>A0A133KNV8_BIFBI</name>
<comment type="catalytic activity">
    <reaction evidence="5">
        <text>(6S)-5-formyl-5,6,7,8-tetrahydrofolate + ATP = (6R)-5,10-methenyltetrahydrofolate + ADP + phosphate</text>
        <dbReference type="Rhea" id="RHEA:10488"/>
        <dbReference type="ChEBI" id="CHEBI:30616"/>
        <dbReference type="ChEBI" id="CHEBI:43474"/>
        <dbReference type="ChEBI" id="CHEBI:57455"/>
        <dbReference type="ChEBI" id="CHEBI:57457"/>
        <dbReference type="ChEBI" id="CHEBI:456216"/>
        <dbReference type="EC" id="6.3.3.2"/>
    </reaction>
</comment>
<dbReference type="EMBL" id="LRPO01000033">
    <property type="protein sequence ID" value="KWZ81283.1"/>
    <property type="molecule type" value="Genomic_DNA"/>
</dbReference>
<keyword evidence="3 4" id="KW-0067">ATP-binding</keyword>
<dbReference type="PATRIC" id="fig|1681.53.peg.1184"/>
<keyword evidence="5" id="KW-0460">Magnesium</keyword>
<dbReference type="GO" id="GO:0046872">
    <property type="term" value="F:metal ion binding"/>
    <property type="evidence" value="ECO:0007669"/>
    <property type="project" value="UniProtKB-KW"/>
</dbReference>
<dbReference type="Gene3D" id="3.40.50.10420">
    <property type="entry name" value="NagB/RpiA/CoA transferase-like"/>
    <property type="match status" value="1"/>
</dbReference>
<dbReference type="EC" id="6.3.3.2" evidence="5"/>
<dbReference type="GO" id="GO:0009396">
    <property type="term" value="P:folic acid-containing compound biosynthetic process"/>
    <property type="evidence" value="ECO:0007669"/>
    <property type="project" value="TreeGrafter"/>
</dbReference>
<evidence type="ECO:0000256" key="3">
    <source>
        <dbReference type="ARBA" id="ARBA00022840"/>
    </source>
</evidence>
<accession>A0A133KNV8</accession>
<evidence type="ECO:0000256" key="1">
    <source>
        <dbReference type="ARBA" id="ARBA00010638"/>
    </source>
</evidence>
<dbReference type="AlphaFoldDB" id="A0A133KNV8"/>
<feature type="binding site" evidence="4">
    <location>
        <position position="84"/>
    </location>
    <ligand>
        <name>substrate</name>
    </ligand>
</feature>